<reference evidence="5 6" key="1">
    <citation type="journal article" date="2012" name="Int. J. Syst. Evol. Microbiol.">
        <title>Marinomonas hwangdonensis sp. nov., isolated from seawater.</title>
        <authorList>
            <person name="Jung Y.T."/>
            <person name="Oh T.K."/>
            <person name="Yoon J.H."/>
        </authorList>
    </citation>
    <scope>NUCLEOTIDE SEQUENCE [LARGE SCALE GENOMIC DNA]</scope>
    <source>
        <strain evidence="5 6">HDW-15</strain>
    </source>
</reference>
<comment type="caution">
    <text evidence="5">The sequence shown here is derived from an EMBL/GenBank/DDBJ whole genome shotgun (WGS) entry which is preliminary data.</text>
</comment>
<dbReference type="PANTHER" id="PTHR43300:SF4">
    <property type="entry name" value="ACYL-[ACYL-CARRIER-PROTEIN]--UDP-N-ACETYLGLUCOSAMINE O-ACYLTRANSFERASE"/>
    <property type="match status" value="1"/>
</dbReference>
<dbReference type="InterPro" id="IPR050179">
    <property type="entry name" value="Trans_hexapeptide_repeat"/>
</dbReference>
<keyword evidence="3" id="KW-0677">Repeat</keyword>
<evidence type="ECO:0000256" key="3">
    <source>
        <dbReference type="ARBA" id="ARBA00022737"/>
    </source>
</evidence>
<dbReference type="CDD" id="cd03358">
    <property type="entry name" value="LbH_WxcM_N_like"/>
    <property type="match status" value="1"/>
</dbReference>
<name>A0A3M8PY81_9GAMM</name>
<keyword evidence="6" id="KW-1185">Reference proteome</keyword>
<evidence type="ECO:0000256" key="1">
    <source>
        <dbReference type="ARBA" id="ARBA00007274"/>
    </source>
</evidence>
<dbReference type="InterPro" id="IPR018357">
    <property type="entry name" value="Hexapep_transf_CS"/>
</dbReference>
<keyword evidence="4" id="KW-0012">Acyltransferase</keyword>
<dbReference type="GO" id="GO:0016746">
    <property type="term" value="F:acyltransferase activity"/>
    <property type="evidence" value="ECO:0007669"/>
    <property type="project" value="UniProtKB-KW"/>
</dbReference>
<dbReference type="AlphaFoldDB" id="A0A3M8PY81"/>
<dbReference type="InterPro" id="IPR011004">
    <property type="entry name" value="Trimer_LpxA-like_sf"/>
</dbReference>
<keyword evidence="2 5" id="KW-0808">Transferase</keyword>
<dbReference type="Proteomes" id="UP000280507">
    <property type="component" value="Unassembled WGS sequence"/>
</dbReference>
<dbReference type="PROSITE" id="PS00101">
    <property type="entry name" value="HEXAPEP_TRANSFERASES"/>
    <property type="match status" value="1"/>
</dbReference>
<dbReference type="OrthoDB" id="9800846at2"/>
<evidence type="ECO:0000313" key="5">
    <source>
        <dbReference type="EMBL" id="RNF48793.1"/>
    </source>
</evidence>
<dbReference type="EMBL" id="RIZG01000010">
    <property type="protein sequence ID" value="RNF48793.1"/>
    <property type="molecule type" value="Genomic_DNA"/>
</dbReference>
<evidence type="ECO:0000256" key="4">
    <source>
        <dbReference type="ARBA" id="ARBA00023315"/>
    </source>
</evidence>
<organism evidence="5 6">
    <name type="scientific">Marinomonas hwangdonensis</name>
    <dbReference type="NCBI Taxonomy" id="1053647"/>
    <lineage>
        <taxon>Bacteria</taxon>
        <taxon>Pseudomonadati</taxon>
        <taxon>Pseudomonadota</taxon>
        <taxon>Gammaproteobacteria</taxon>
        <taxon>Oceanospirillales</taxon>
        <taxon>Oceanospirillaceae</taxon>
        <taxon>Marinomonas</taxon>
    </lineage>
</organism>
<dbReference type="PANTHER" id="PTHR43300">
    <property type="entry name" value="ACETYLTRANSFERASE"/>
    <property type="match status" value="1"/>
</dbReference>
<evidence type="ECO:0000313" key="6">
    <source>
        <dbReference type="Proteomes" id="UP000280507"/>
    </source>
</evidence>
<dbReference type="Gene3D" id="2.160.10.10">
    <property type="entry name" value="Hexapeptide repeat proteins"/>
    <property type="match status" value="1"/>
</dbReference>
<accession>A0A3M8PY81</accession>
<dbReference type="Pfam" id="PF00132">
    <property type="entry name" value="Hexapep"/>
    <property type="match status" value="2"/>
</dbReference>
<proteinExistence type="inferred from homology"/>
<comment type="similarity">
    <text evidence="1">Belongs to the transferase hexapeptide repeat family.</text>
</comment>
<gene>
    <name evidence="5" type="ORF">EBI00_13835</name>
</gene>
<sequence>MECLMTEYFKHEKSVVEEGAEIGSGCKVWINAQIRSGAIIKNNCIISKDTYIDSGVHIGSNCKIQNGVSIYNGVFIADDVFVGPNAAFTNDKIPRAFNHSWSITKTIVNKGASIGANATIVCGVVIGEYAMVAAGSVVTKDVEPYSLVMGNPAKHYSYVDKDGNKVEVNQDA</sequence>
<protein>
    <submittedName>
        <fullName evidence="5">N-acetyltransferase</fullName>
    </submittedName>
</protein>
<evidence type="ECO:0000256" key="2">
    <source>
        <dbReference type="ARBA" id="ARBA00022679"/>
    </source>
</evidence>
<dbReference type="SUPFAM" id="SSF51161">
    <property type="entry name" value="Trimeric LpxA-like enzymes"/>
    <property type="match status" value="1"/>
</dbReference>
<dbReference type="InterPro" id="IPR001451">
    <property type="entry name" value="Hexapep"/>
</dbReference>